<organism evidence="2 3">
    <name type="scientific">Pseudonocardia alaniniphila</name>
    <dbReference type="NCBI Taxonomy" id="75291"/>
    <lineage>
        <taxon>Bacteria</taxon>
        <taxon>Bacillati</taxon>
        <taxon>Actinomycetota</taxon>
        <taxon>Actinomycetes</taxon>
        <taxon>Pseudonocardiales</taxon>
        <taxon>Pseudonocardiaceae</taxon>
        <taxon>Pseudonocardia</taxon>
    </lineage>
</organism>
<evidence type="ECO:0008006" key="4">
    <source>
        <dbReference type="Google" id="ProtNLM"/>
    </source>
</evidence>
<gene>
    <name evidence="2" type="ORF">MMF94_27760</name>
</gene>
<evidence type="ECO:0000313" key="2">
    <source>
        <dbReference type="EMBL" id="MCH6169513.1"/>
    </source>
</evidence>
<feature type="compositionally biased region" description="Basic and acidic residues" evidence="1">
    <location>
        <begin position="89"/>
        <end position="115"/>
    </location>
</feature>
<feature type="region of interest" description="Disordered" evidence="1">
    <location>
        <begin position="1"/>
        <end position="62"/>
    </location>
</feature>
<sequence>MRAMNDSPDGSNQNAESPKRQNSTGPSGGIEPLDAEIVDDATAPPLPPPAPDYDDRGVPSLDYVREKIETRYATSIGAAELAENTPEARSVEEQEAERERAAKARLEEIRRSMGR</sequence>
<feature type="compositionally biased region" description="Polar residues" evidence="1">
    <location>
        <begin position="8"/>
        <end position="25"/>
    </location>
</feature>
<feature type="region of interest" description="Disordered" evidence="1">
    <location>
        <begin position="79"/>
        <end position="115"/>
    </location>
</feature>
<dbReference type="EMBL" id="JAKXMK010000025">
    <property type="protein sequence ID" value="MCH6169513.1"/>
    <property type="molecule type" value="Genomic_DNA"/>
</dbReference>
<dbReference type="Proteomes" id="UP001299970">
    <property type="component" value="Unassembled WGS sequence"/>
</dbReference>
<name>A0ABS9TM95_9PSEU</name>
<reference evidence="2 3" key="1">
    <citation type="submission" date="2022-03" db="EMBL/GenBank/DDBJ databases">
        <title>Pseudonocardia alaer sp. nov., a novel actinomycete isolated from reed forest soil.</title>
        <authorList>
            <person name="Wang L."/>
        </authorList>
    </citation>
    <scope>NUCLEOTIDE SEQUENCE [LARGE SCALE GENOMIC DNA]</scope>
    <source>
        <strain evidence="2 3">Y-16303</strain>
    </source>
</reference>
<accession>A0ABS9TM95</accession>
<feature type="compositionally biased region" description="Basic and acidic residues" evidence="1">
    <location>
        <begin position="53"/>
        <end position="62"/>
    </location>
</feature>
<comment type="caution">
    <text evidence="2">The sequence shown here is derived from an EMBL/GenBank/DDBJ whole genome shotgun (WGS) entry which is preliminary data.</text>
</comment>
<dbReference type="RefSeq" id="WP_241040149.1">
    <property type="nucleotide sequence ID" value="NZ_BAAAJF010000045.1"/>
</dbReference>
<evidence type="ECO:0000256" key="1">
    <source>
        <dbReference type="SAM" id="MobiDB-lite"/>
    </source>
</evidence>
<keyword evidence="3" id="KW-1185">Reference proteome</keyword>
<proteinExistence type="predicted"/>
<evidence type="ECO:0000313" key="3">
    <source>
        <dbReference type="Proteomes" id="UP001299970"/>
    </source>
</evidence>
<protein>
    <recommendedName>
        <fullName evidence="4">PspA domain-containing protein</fullName>
    </recommendedName>
</protein>